<keyword evidence="8" id="KW-0902">Two-component regulatory system</keyword>
<reference evidence="11 12" key="1">
    <citation type="submission" date="2019-08" db="EMBL/GenBank/DDBJ databases">
        <title>Genomes of Antarctic Bizionia species.</title>
        <authorList>
            <person name="Bowman J.P."/>
        </authorList>
    </citation>
    <scope>NUCLEOTIDE SEQUENCE [LARGE SCALE GENOMIC DNA]</scope>
    <source>
        <strain evidence="11 12">IC164</strain>
    </source>
</reference>
<evidence type="ECO:0000256" key="9">
    <source>
        <dbReference type="SAM" id="Phobius"/>
    </source>
</evidence>
<evidence type="ECO:0000256" key="4">
    <source>
        <dbReference type="ARBA" id="ARBA00022679"/>
    </source>
</evidence>
<dbReference type="EMBL" id="VSKN01000017">
    <property type="protein sequence ID" value="TYC10608.1"/>
    <property type="molecule type" value="Genomic_DNA"/>
</dbReference>
<dbReference type="InterPro" id="IPR011712">
    <property type="entry name" value="Sig_transdc_His_kin_sub3_dim/P"/>
</dbReference>
<dbReference type="Pfam" id="PF07730">
    <property type="entry name" value="HisKA_3"/>
    <property type="match status" value="1"/>
</dbReference>
<keyword evidence="4" id="KW-0808">Transferase</keyword>
<keyword evidence="6" id="KW-0418">Kinase</keyword>
<dbReference type="PANTHER" id="PTHR24421:SF10">
    <property type="entry name" value="NITRATE_NITRITE SENSOR PROTEIN NARQ"/>
    <property type="match status" value="1"/>
</dbReference>
<evidence type="ECO:0000313" key="12">
    <source>
        <dbReference type="Proteomes" id="UP000323621"/>
    </source>
</evidence>
<dbReference type="RefSeq" id="WP_148381361.1">
    <property type="nucleotide sequence ID" value="NZ_VSKN01000017.1"/>
</dbReference>
<keyword evidence="9" id="KW-0472">Membrane</keyword>
<evidence type="ECO:0000256" key="3">
    <source>
        <dbReference type="ARBA" id="ARBA00022553"/>
    </source>
</evidence>
<dbReference type="SMART" id="SM00387">
    <property type="entry name" value="HATPase_c"/>
    <property type="match status" value="1"/>
</dbReference>
<dbReference type="SMART" id="SM00028">
    <property type="entry name" value="TPR"/>
    <property type="match status" value="4"/>
</dbReference>
<feature type="transmembrane region" description="Helical" evidence="9">
    <location>
        <begin position="419"/>
        <end position="438"/>
    </location>
</feature>
<dbReference type="EC" id="2.7.13.3" evidence="2"/>
<keyword evidence="3" id="KW-0597">Phosphoprotein</keyword>
<keyword evidence="12" id="KW-1185">Reference proteome</keyword>
<dbReference type="Pfam" id="PF13424">
    <property type="entry name" value="TPR_12"/>
    <property type="match status" value="1"/>
</dbReference>
<comment type="caution">
    <text evidence="11">The sequence shown here is derived from an EMBL/GenBank/DDBJ whole genome shotgun (WGS) entry which is preliminary data.</text>
</comment>
<name>A0ABY3M8Q6_9FLAO</name>
<evidence type="ECO:0000313" key="11">
    <source>
        <dbReference type="EMBL" id="TYC10608.1"/>
    </source>
</evidence>
<proteinExistence type="predicted"/>
<dbReference type="Gene3D" id="3.30.565.10">
    <property type="entry name" value="Histidine kinase-like ATPase, C-terminal domain"/>
    <property type="match status" value="1"/>
</dbReference>
<dbReference type="PANTHER" id="PTHR24421">
    <property type="entry name" value="NITRATE/NITRITE SENSOR PROTEIN NARX-RELATED"/>
    <property type="match status" value="1"/>
</dbReference>
<dbReference type="Gene3D" id="1.25.40.10">
    <property type="entry name" value="Tetratricopeptide repeat domain"/>
    <property type="match status" value="1"/>
</dbReference>
<evidence type="ECO:0000256" key="5">
    <source>
        <dbReference type="ARBA" id="ARBA00022741"/>
    </source>
</evidence>
<organism evidence="11 12">
    <name type="scientific">Bizionia gelidisalsuginis</name>
    <dbReference type="NCBI Taxonomy" id="291188"/>
    <lineage>
        <taxon>Bacteria</taxon>
        <taxon>Pseudomonadati</taxon>
        <taxon>Bacteroidota</taxon>
        <taxon>Flavobacteriia</taxon>
        <taxon>Flavobacteriales</taxon>
        <taxon>Flavobacteriaceae</taxon>
        <taxon>Bizionia</taxon>
    </lineage>
</organism>
<dbReference type="Pfam" id="PF02518">
    <property type="entry name" value="HATPase_c"/>
    <property type="match status" value="1"/>
</dbReference>
<accession>A0ABY3M8Q6</accession>
<keyword evidence="9" id="KW-0812">Transmembrane</keyword>
<dbReference type="SUPFAM" id="SSF55874">
    <property type="entry name" value="ATPase domain of HSP90 chaperone/DNA topoisomerase II/histidine kinase"/>
    <property type="match status" value="1"/>
</dbReference>
<comment type="catalytic activity">
    <reaction evidence="1">
        <text>ATP + protein L-histidine = ADP + protein N-phospho-L-histidine.</text>
        <dbReference type="EC" id="2.7.13.3"/>
    </reaction>
</comment>
<feature type="domain" description="Histidine kinase" evidence="10">
    <location>
        <begin position="588"/>
        <end position="674"/>
    </location>
</feature>
<dbReference type="InterPro" id="IPR005467">
    <property type="entry name" value="His_kinase_dom"/>
</dbReference>
<dbReference type="InterPro" id="IPR011990">
    <property type="entry name" value="TPR-like_helical_dom_sf"/>
</dbReference>
<dbReference type="Proteomes" id="UP000323621">
    <property type="component" value="Unassembled WGS sequence"/>
</dbReference>
<dbReference type="InterPro" id="IPR036890">
    <property type="entry name" value="HATPase_C_sf"/>
</dbReference>
<dbReference type="InterPro" id="IPR050482">
    <property type="entry name" value="Sensor_HK_TwoCompSys"/>
</dbReference>
<evidence type="ECO:0000259" key="10">
    <source>
        <dbReference type="PROSITE" id="PS50109"/>
    </source>
</evidence>
<dbReference type="Gene3D" id="1.20.5.1930">
    <property type="match status" value="1"/>
</dbReference>
<dbReference type="SUPFAM" id="SSF48452">
    <property type="entry name" value="TPR-like"/>
    <property type="match status" value="1"/>
</dbReference>
<keyword evidence="7" id="KW-0067">ATP-binding</keyword>
<keyword evidence="9" id="KW-1133">Transmembrane helix</keyword>
<dbReference type="InterPro" id="IPR003594">
    <property type="entry name" value="HATPase_dom"/>
</dbReference>
<protein>
    <recommendedName>
        <fullName evidence="2">histidine kinase</fullName>
        <ecNumber evidence="2">2.7.13.3</ecNumber>
    </recommendedName>
</protein>
<sequence length="674" mass="78001">MKYFLFLLGVLLLPIALHSQSKKVNRVERIYQFHDSAKTASYTMPQRFDYARSGIALAHLEQVDSIVLSSNRVLSYLFIINRDIDSIYPINRENLRLSLRLKDSLRMAYATNNLGYYFQETNVLDSSYYYYAKARKLYQSQGKVRNQASVLLNMAIIQEQERDFMGSEISAIKAVEVLKTLAPSDAIYDLLWSLHNVLGIAAEQLERFDEAIEYHSKAFAYANKMDDSESLRLYTQTNLAILYRRKGDYEKAEQRFYAILKNSALKYEDPSTYSLVMAGLAYCEFLDPNRHNDAQIRSRFKESIAVAEASDFLMELMYANHYYGEYLLDKNEKKSAITHINIAHALAKKLNANESVLNTLLLKSKIEDDTISKSYLLDYIQLNDSLVLKERLIRNKFARIDYETDIIKKEKEIISKQRLWLMLISAVLLISLFLVYSIKNHRSRKRELEVAKTQQEANEEIYNLMLSQQEHLNHAKEQEKKRISQDLHDGVLGRLFGTRLSLDSLNFSTTADAIETRSTYIDELKSIEDDIREVSHKLNTDFINQSKFTDIIETLLKTQSTALGLHYRMDVDDTINWDQLSNKTKIHMYRITQESLQNIFKHAEATKVNVIIKLENKNLILEVQDNGKGFNDSKTRKGIGLKNMRDRVSEIDGALVLDSDINTGTIVRITIPYL</sequence>
<dbReference type="CDD" id="cd16917">
    <property type="entry name" value="HATPase_UhpB-NarQ-NarX-like"/>
    <property type="match status" value="1"/>
</dbReference>
<evidence type="ECO:0000256" key="7">
    <source>
        <dbReference type="ARBA" id="ARBA00022840"/>
    </source>
</evidence>
<dbReference type="PROSITE" id="PS50109">
    <property type="entry name" value="HIS_KIN"/>
    <property type="match status" value="1"/>
</dbReference>
<evidence type="ECO:0000256" key="6">
    <source>
        <dbReference type="ARBA" id="ARBA00022777"/>
    </source>
</evidence>
<evidence type="ECO:0000256" key="8">
    <source>
        <dbReference type="ARBA" id="ARBA00023012"/>
    </source>
</evidence>
<keyword evidence="5" id="KW-0547">Nucleotide-binding</keyword>
<evidence type="ECO:0000256" key="2">
    <source>
        <dbReference type="ARBA" id="ARBA00012438"/>
    </source>
</evidence>
<dbReference type="InterPro" id="IPR019734">
    <property type="entry name" value="TPR_rpt"/>
</dbReference>
<gene>
    <name evidence="11" type="ORF">ES677_11765</name>
</gene>
<evidence type="ECO:0000256" key="1">
    <source>
        <dbReference type="ARBA" id="ARBA00000085"/>
    </source>
</evidence>